<dbReference type="AlphaFoldDB" id="A0A1M4E9Y2"/>
<protein>
    <submittedName>
        <fullName evidence="1">Uncharacterized protein</fullName>
    </submittedName>
</protein>
<evidence type="ECO:0000313" key="1">
    <source>
        <dbReference type="EMBL" id="SBO95554.1"/>
    </source>
</evidence>
<sequence length="51" mass="5405">MTSCRLTINVVNGTLRAILLVVTTNDDISMPVEALPSLSPSPTGSRLDFTS</sequence>
<name>A0A1M4E9Y2_9ACTN</name>
<dbReference type="EMBL" id="LT559118">
    <property type="protein sequence ID" value="SBO95554.1"/>
    <property type="molecule type" value="Genomic_DNA"/>
</dbReference>
<proteinExistence type="predicted"/>
<organism evidence="1">
    <name type="scientific">Nonomuraea gerenzanensis</name>
    <dbReference type="NCBI Taxonomy" id="93944"/>
    <lineage>
        <taxon>Bacteria</taxon>
        <taxon>Bacillati</taxon>
        <taxon>Actinomycetota</taxon>
        <taxon>Actinomycetes</taxon>
        <taxon>Streptosporangiales</taxon>
        <taxon>Streptosporangiaceae</taxon>
        <taxon>Nonomuraea</taxon>
    </lineage>
</organism>
<accession>A0A1M4E9Y2</accession>
<reference evidence="1" key="1">
    <citation type="submission" date="2016-04" db="EMBL/GenBank/DDBJ databases">
        <authorList>
            <person name="Evans L.H."/>
            <person name="Alamgir A."/>
            <person name="Owens N."/>
            <person name="Weber N.D."/>
            <person name="Virtaneva K."/>
            <person name="Barbian K."/>
            <person name="Babar A."/>
            <person name="Rosenke K."/>
        </authorList>
    </citation>
    <scope>NUCLEOTIDE SEQUENCE</scope>
    <source>
        <strain evidence="1">Nono1</strain>
    </source>
</reference>
<gene>
    <name evidence="1" type="ORF">BN4615_P5070</name>
</gene>